<dbReference type="InterPro" id="IPR050237">
    <property type="entry name" value="ATP-dep_AMP-bd_enzyme"/>
</dbReference>
<sequence length="851" mass="89698">MNRAVAPEAAVSRPPAFASGLRRFGDAVALVTKSGEVSYAALAGRADAFAARLGVERKLVLLEAAPAVEFVAAYVGALAAGHAVALAASDEVAAFRARFAPDATYARQGGRWRLLIDGRGAGAGALHPDLALVLTTSGSTGHGKAVRLAARAVEENAAAIVQYLGLKGDERAALVLPMHYSYGLSVLNSHLSVGASVWLAEGGLMAAGFLDGLRAVRASSLATVPHGYEVLSRIGFAAENLPDLKTLTVAGGALPVERMHEAASAMAGRGGRFFAMYGQTEATARIAYVPPGRALVEDRPGVIGVPVPGGRLWLRGGELVYDGPGVMMGYATTRADFARGAEVTALATGDLAVQDADGMFRIVGRAKRMSKIAGLRIGHDAVEAGLAERGIVAAVDGDDAGLCVLAEGAGDVAAAVAALTGLTARHVTVRHVAALPRLANGKVDYGAARKIGSDRDEAGLARAFARIFHPQPVQPRDSFAALGGDSLRHVEAAILLEQRLGHLPKGWEAMALRDLVALEDAPKPDRASVDTALVMRALAVLAVVVSHETLWPLYGGAAVMVVLVGLMLARFQRQAMAAGNVRHMLRPLLRVLVPYYLIVAGYALAWGQVPLGSALLVSNFGIGAPATFDRLPFLYWFVEAFAQMFVLFAGLVLLPPVRRLVGRDPFRFGLWLLGGAMALRFGFPLVWDIGGQRIFTLAWVLYLAALGWLVALADTRRRRVMVLALAVPVLASVAYWGGNWYGSWTKYGTVLGVLALLLYLPQMRLPHALVRPVLAVAGASYLIYLTHRFVPNLMLAPFAADLPGWVFSALSISGGVALGLAAFAAQRALLALWAKPSSLFHPCKNTLGVRG</sequence>
<gene>
    <name evidence="3" type="ORF">HYN69_11910</name>
</gene>
<evidence type="ECO:0000313" key="3">
    <source>
        <dbReference type="EMBL" id="AWB49114.1"/>
    </source>
</evidence>
<dbReference type="EMBL" id="CP028918">
    <property type="protein sequence ID" value="AWB49114.1"/>
    <property type="molecule type" value="Genomic_DNA"/>
</dbReference>
<reference evidence="3 4" key="1">
    <citation type="submission" date="2018-04" db="EMBL/GenBank/DDBJ databases">
        <title>Genome sequencing of Gemmobacter.</title>
        <authorList>
            <person name="Yi H."/>
            <person name="Baek M.-G."/>
        </authorList>
    </citation>
    <scope>NUCLEOTIDE SEQUENCE [LARGE SCALE GENOMIC DNA]</scope>
    <source>
        <strain evidence="3 4">HYN0069</strain>
    </source>
</reference>
<dbReference type="Gene3D" id="3.40.50.12780">
    <property type="entry name" value="N-terminal domain of ligase-like"/>
    <property type="match status" value="1"/>
</dbReference>
<feature type="transmembrane region" description="Helical" evidence="1">
    <location>
        <begin position="592"/>
        <end position="613"/>
    </location>
</feature>
<feature type="transmembrane region" description="Helical" evidence="1">
    <location>
        <begin position="768"/>
        <end position="785"/>
    </location>
</feature>
<feature type="transmembrane region" description="Helical" evidence="1">
    <location>
        <begin position="666"/>
        <end position="687"/>
    </location>
</feature>
<dbReference type="KEGG" id="geh:HYN69_11910"/>
<dbReference type="PANTHER" id="PTHR43767">
    <property type="entry name" value="LONG-CHAIN-FATTY-ACID--COA LIGASE"/>
    <property type="match status" value="1"/>
</dbReference>
<dbReference type="OrthoDB" id="9803968at2"/>
<protein>
    <submittedName>
        <fullName evidence="3">AMP-dependent synthetase</fullName>
    </submittedName>
</protein>
<feature type="transmembrane region" description="Helical" evidence="1">
    <location>
        <begin position="633"/>
        <end position="654"/>
    </location>
</feature>
<feature type="domain" description="AMP-dependent synthetase/ligase" evidence="2">
    <location>
        <begin position="129"/>
        <end position="330"/>
    </location>
</feature>
<evidence type="ECO:0000313" key="4">
    <source>
        <dbReference type="Proteomes" id="UP000244496"/>
    </source>
</evidence>
<feature type="transmembrane region" description="Helical" evidence="1">
    <location>
        <begin position="693"/>
        <end position="713"/>
    </location>
</feature>
<dbReference type="InterPro" id="IPR036736">
    <property type="entry name" value="ACP-like_sf"/>
</dbReference>
<evidence type="ECO:0000256" key="1">
    <source>
        <dbReference type="SAM" id="Phobius"/>
    </source>
</evidence>
<dbReference type="SUPFAM" id="SSF56801">
    <property type="entry name" value="Acetyl-CoA synthetase-like"/>
    <property type="match status" value="1"/>
</dbReference>
<organism evidence="3 4">
    <name type="scientific">Paragemmobacter aquarius</name>
    <dbReference type="NCBI Taxonomy" id="2169400"/>
    <lineage>
        <taxon>Bacteria</taxon>
        <taxon>Pseudomonadati</taxon>
        <taxon>Pseudomonadota</taxon>
        <taxon>Alphaproteobacteria</taxon>
        <taxon>Rhodobacterales</taxon>
        <taxon>Paracoccaceae</taxon>
        <taxon>Paragemmobacter</taxon>
    </lineage>
</organism>
<dbReference type="RefSeq" id="WP_108435931.1">
    <property type="nucleotide sequence ID" value="NZ_CP028918.1"/>
</dbReference>
<accession>A0A2S0UMS1</accession>
<dbReference type="Proteomes" id="UP000244496">
    <property type="component" value="Chromosome"/>
</dbReference>
<feature type="transmembrane region" description="Helical" evidence="1">
    <location>
        <begin position="805"/>
        <end position="825"/>
    </location>
</feature>
<proteinExistence type="predicted"/>
<evidence type="ECO:0000259" key="2">
    <source>
        <dbReference type="Pfam" id="PF00501"/>
    </source>
</evidence>
<feature type="transmembrane region" description="Helical" evidence="1">
    <location>
        <begin position="744"/>
        <end position="761"/>
    </location>
</feature>
<dbReference type="PANTHER" id="PTHR43767:SF1">
    <property type="entry name" value="NONRIBOSOMAL PEPTIDE SYNTHASE PES1 (EUROFUNG)-RELATED"/>
    <property type="match status" value="1"/>
</dbReference>
<name>A0A2S0UMS1_9RHOB</name>
<keyword evidence="1" id="KW-0812">Transmembrane</keyword>
<dbReference type="SUPFAM" id="SSF47336">
    <property type="entry name" value="ACP-like"/>
    <property type="match status" value="1"/>
</dbReference>
<feature type="transmembrane region" description="Helical" evidence="1">
    <location>
        <begin position="720"/>
        <end position="738"/>
    </location>
</feature>
<dbReference type="AlphaFoldDB" id="A0A2S0UMS1"/>
<keyword evidence="1" id="KW-1133">Transmembrane helix</keyword>
<dbReference type="InterPro" id="IPR000873">
    <property type="entry name" value="AMP-dep_synth/lig_dom"/>
</dbReference>
<dbReference type="Pfam" id="PF00501">
    <property type="entry name" value="AMP-binding"/>
    <property type="match status" value="1"/>
</dbReference>
<keyword evidence="1" id="KW-0472">Membrane</keyword>
<keyword evidence="4" id="KW-1185">Reference proteome</keyword>
<dbReference type="Gene3D" id="1.10.1200.10">
    <property type="entry name" value="ACP-like"/>
    <property type="match status" value="1"/>
</dbReference>
<dbReference type="InterPro" id="IPR042099">
    <property type="entry name" value="ANL_N_sf"/>
</dbReference>
<feature type="transmembrane region" description="Helical" evidence="1">
    <location>
        <begin position="551"/>
        <end position="571"/>
    </location>
</feature>